<dbReference type="GO" id="GO:0005524">
    <property type="term" value="F:ATP binding"/>
    <property type="evidence" value="ECO:0007669"/>
    <property type="project" value="UniProtKB-KW"/>
</dbReference>
<accession>A0A845UXH5</accession>
<keyword evidence="5" id="KW-1185">Reference proteome</keyword>
<evidence type="ECO:0000313" key="4">
    <source>
        <dbReference type="EMBL" id="NDY96563.1"/>
    </source>
</evidence>
<dbReference type="InterPro" id="IPR011009">
    <property type="entry name" value="Kinase-like_dom_sf"/>
</dbReference>
<proteinExistence type="predicted"/>
<organism evidence="4 5">
    <name type="scientific">Wenzhouxiangella limi</name>
    <dbReference type="NCBI Taxonomy" id="2707351"/>
    <lineage>
        <taxon>Bacteria</taxon>
        <taxon>Pseudomonadati</taxon>
        <taxon>Pseudomonadota</taxon>
        <taxon>Gammaproteobacteria</taxon>
        <taxon>Chromatiales</taxon>
        <taxon>Wenzhouxiangellaceae</taxon>
        <taxon>Wenzhouxiangella</taxon>
    </lineage>
</organism>
<evidence type="ECO:0000313" key="5">
    <source>
        <dbReference type="Proteomes" id="UP000484885"/>
    </source>
</evidence>
<keyword evidence="2" id="KW-0067">ATP-binding</keyword>
<protein>
    <submittedName>
        <fullName evidence="4">Phosphotransferase</fullName>
    </submittedName>
</protein>
<gene>
    <name evidence="4" type="ORF">G3I74_12555</name>
</gene>
<dbReference type="PANTHER" id="PTHR33540">
    <property type="entry name" value="TRNA THREONYLCARBAMOYLADENOSINE BIOSYNTHESIS PROTEIN TSAE"/>
    <property type="match status" value="1"/>
</dbReference>
<dbReference type="PANTHER" id="PTHR33540:SF1">
    <property type="entry name" value="N-ACETYLMURAMATE_N-ACETYLGLUCOSAMINE KINASE"/>
    <property type="match status" value="1"/>
</dbReference>
<dbReference type="RefSeq" id="WP_164211953.1">
    <property type="nucleotide sequence ID" value="NZ_JAAGSC010000043.1"/>
</dbReference>
<name>A0A845UXH5_9GAMM</name>
<dbReference type="SUPFAM" id="SSF56112">
    <property type="entry name" value="Protein kinase-like (PK-like)"/>
    <property type="match status" value="1"/>
</dbReference>
<dbReference type="Pfam" id="PF01636">
    <property type="entry name" value="APH"/>
    <property type="match status" value="1"/>
</dbReference>
<dbReference type="InterPro" id="IPR002575">
    <property type="entry name" value="Aminoglycoside_PTrfase"/>
</dbReference>
<reference evidence="4 5" key="1">
    <citation type="submission" date="2020-02" db="EMBL/GenBank/DDBJ databases">
        <authorList>
            <person name="Zhang X.-Y."/>
        </authorList>
    </citation>
    <scope>NUCLEOTIDE SEQUENCE [LARGE SCALE GENOMIC DNA]</scope>
    <source>
        <strain evidence="4 5">C33</strain>
    </source>
</reference>
<sequence>MPSRRQSAESWAADVLGWTAWQSAAISSDASFRRYYRLVSEDRSVVVMDAPPEKEPVTAFLDVAARLHAEDLHAPDIHAADVEQGFVLLEDLGPRPYHQVLKSDNADSLFGDALAALRSMQTRVASAGLPLYDPARLLQELALFPDWFLAHHWQIEPTDDELDAWDHVCALLIRWAQDQPQVFCHRDFMPRNLLVSDPNPGIIDFQDAVLGPISYDPVCLFRDAFLSWPQARVDAWLEDYRVAGRKDGLALPESAELWRRTCDFMGVQRHLKVIGIFARIRYRDGKPAYLEDTPRFFTYLDQAIARNPELAPLQSLLSAWRARRRLRQ</sequence>
<evidence type="ECO:0000256" key="1">
    <source>
        <dbReference type="ARBA" id="ARBA00022741"/>
    </source>
</evidence>
<feature type="domain" description="Aminoglycoside phosphotransferase" evidence="3">
    <location>
        <begin position="25"/>
        <end position="245"/>
    </location>
</feature>
<dbReference type="AlphaFoldDB" id="A0A845UXH5"/>
<evidence type="ECO:0000259" key="3">
    <source>
        <dbReference type="Pfam" id="PF01636"/>
    </source>
</evidence>
<dbReference type="Gene3D" id="3.30.200.20">
    <property type="entry name" value="Phosphorylase Kinase, domain 1"/>
    <property type="match status" value="1"/>
</dbReference>
<keyword evidence="1" id="KW-0547">Nucleotide-binding</keyword>
<dbReference type="Proteomes" id="UP000484885">
    <property type="component" value="Unassembled WGS sequence"/>
</dbReference>
<comment type="caution">
    <text evidence="4">The sequence shown here is derived from an EMBL/GenBank/DDBJ whole genome shotgun (WGS) entry which is preliminary data.</text>
</comment>
<dbReference type="Gene3D" id="3.90.1200.10">
    <property type="match status" value="1"/>
</dbReference>
<dbReference type="GO" id="GO:0016740">
    <property type="term" value="F:transferase activity"/>
    <property type="evidence" value="ECO:0007669"/>
    <property type="project" value="UniProtKB-KW"/>
</dbReference>
<keyword evidence="4" id="KW-0808">Transferase</keyword>
<evidence type="ECO:0000256" key="2">
    <source>
        <dbReference type="ARBA" id="ARBA00022840"/>
    </source>
</evidence>
<dbReference type="EMBL" id="JAAGSC010000043">
    <property type="protein sequence ID" value="NDY96563.1"/>
    <property type="molecule type" value="Genomic_DNA"/>
</dbReference>